<sequence length="862" mass="95709">MGAEMGFTMKRKIKWKVVVAAGAAVIAVGVIANVVFRYFRYDAYKQYLSSYEVESGSEFQAAKDDKPSVPGMVLVAENDTLKLYTNTETTEIAVYEKESGNITYSNPVERDSDAIAAGVNAAELNATLTLTYYNAARNSATMNNYDMSIEKGQFTAESIENGIRYTYTLADLDSATGIVPLQITEERLQTLVLDKLDKKDARTVKAKFRLKDGVYKLNEKAQSSKVGMGKLNKLFEQAGYTADDYAVDMSETDEKENISFTIPIEYRLTENGLSVSVPTKEIEEKGGAVISRIRVLPFFGAAGTDADGYMFVPDGSGALINLNNGCKNAAYSQNIYGIDPVVQSYVVTEYTEDARIPVFGMKNGDSAFLGRITGGDALAIVNADVSGKLNSYNYVYPEFCVREIELLNMFGVSGNQADVPVLENDIYDENLTVCYSFLSGDEADYSGMAKCYRSQLIKEGVLKETNDTGDIPLYLDVLGGVETKKHVMGVPYTGISAMTTYEEAEKILEEFYGEDITKIRMNYEGWFNGGIYHDVADKIKLVKKVGSKKDFEHLSDVLEENGGALYGNVSFQKVPYTSKRFNDVLEASKYYSGYVVELGAVNPATMRQTSTLNWYDELAYYMISPKFLSRYVDKFTDKITNYEISGICLRDLSNVLVSDKKRTELIDRQAAKQIVEAQYGKLAATEKTLMEEGGNAYTFGYVSDIIDAPVEYSQFYIIDEQVPFYQMVIHGSIDYSGEALNLRDADIDDALLLTYIEYGCAPRFTFSWEDSSVMKYTSSADQYSTCYQTWMSDAVNVYQTINGALNQVQGAAMIHHEVTEGGLVRTEYDNGVSIYINKTDKSITEDGVTVDAMSYQVKGGKA</sequence>
<dbReference type="HOGENOM" id="CLU_014011_0_0_9"/>
<name>D4L3J2_9FIRM</name>
<dbReference type="EMBL" id="FP929050">
    <property type="protein sequence ID" value="CBL14182.1"/>
    <property type="molecule type" value="Genomic_DNA"/>
</dbReference>
<gene>
    <name evidence="1" type="ORF">RO1_39720</name>
</gene>
<organism evidence="1 2">
    <name type="scientific">Roseburia intestinalis XB6B4</name>
    <dbReference type="NCBI Taxonomy" id="718255"/>
    <lineage>
        <taxon>Bacteria</taxon>
        <taxon>Bacillati</taxon>
        <taxon>Bacillota</taxon>
        <taxon>Clostridia</taxon>
        <taxon>Lachnospirales</taxon>
        <taxon>Lachnospiraceae</taxon>
        <taxon>Roseburia</taxon>
    </lineage>
</organism>
<dbReference type="PATRIC" id="fig|718255.3.peg.1313"/>
<dbReference type="InterPro" id="IPR043751">
    <property type="entry name" value="DUF5696"/>
</dbReference>
<reference evidence="1 2" key="1">
    <citation type="submission" date="2010-03" db="EMBL/GenBank/DDBJ databases">
        <title>The genome sequence of Roseburia intestinalis XB6B4.</title>
        <authorList>
            <consortium name="metaHIT consortium -- http://www.metahit.eu/"/>
            <person name="Pajon A."/>
            <person name="Turner K."/>
            <person name="Parkhill J."/>
            <person name="Bernalier A."/>
        </authorList>
    </citation>
    <scope>NUCLEOTIDE SEQUENCE [LARGE SCALE GENOMIC DNA]</scope>
    <source>
        <strain evidence="1 2">XB6B4</strain>
    </source>
</reference>
<accession>D4L3J2</accession>
<reference evidence="1 2" key="2">
    <citation type="submission" date="2010-03" db="EMBL/GenBank/DDBJ databases">
        <authorList>
            <person name="Pajon A."/>
        </authorList>
    </citation>
    <scope>NUCLEOTIDE SEQUENCE [LARGE SCALE GENOMIC DNA]</scope>
    <source>
        <strain evidence="1 2">XB6B4</strain>
    </source>
</reference>
<dbReference type="Pfam" id="PF18952">
    <property type="entry name" value="DUF5696"/>
    <property type="match status" value="1"/>
</dbReference>
<evidence type="ECO:0000313" key="1">
    <source>
        <dbReference type="EMBL" id="CBL14182.1"/>
    </source>
</evidence>
<protein>
    <submittedName>
        <fullName evidence="1">Uncharacterized protein</fullName>
    </submittedName>
</protein>
<evidence type="ECO:0000313" key="2">
    <source>
        <dbReference type="Proteomes" id="UP000008953"/>
    </source>
</evidence>
<dbReference type="AlphaFoldDB" id="D4L3J2"/>
<dbReference type="KEGG" id="rix:RO1_39720"/>
<proteinExistence type="predicted"/>
<dbReference type="Proteomes" id="UP000008953">
    <property type="component" value="Chromosome"/>
</dbReference>